<proteinExistence type="predicted"/>
<organism evidence="5">
    <name type="scientific">Sipha flava</name>
    <name type="common">yellow sugarcane aphid</name>
    <dbReference type="NCBI Taxonomy" id="143950"/>
    <lineage>
        <taxon>Eukaryota</taxon>
        <taxon>Metazoa</taxon>
        <taxon>Ecdysozoa</taxon>
        <taxon>Arthropoda</taxon>
        <taxon>Hexapoda</taxon>
        <taxon>Insecta</taxon>
        <taxon>Pterygota</taxon>
        <taxon>Neoptera</taxon>
        <taxon>Paraneoptera</taxon>
        <taxon>Hemiptera</taxon>
        <taxon>Sternorrhyncha</taxon>
        <taxon>Aphidomorpha</taxon>
        <taxon>Aphidoidea</taxon>
        <taxon>Aphididae</taxon>
        <taxon>Sipha</taxon>
    </lineage>
</organism>
<protein>
    <recommendedName>
        <fullName evidence="4">FLYWCH-type domain-containing protein</fullName>
    </recommendedName>
</protein>
<dbReference type="Pfam" id="PF04500">
    <property type="entry name" value="FLYWCH"/>
    <property type="match status" value="1"/>
</dbReference>
<sequence length="99" mass="11395">MDLKIQKKFQTEKGKLCILVDEHKYREFNVLKKCGGIRYRCTNKNCSASVLVNNDVTLIISLLNDHNHNVIADNIVGRQIINSRIKKKCENDLVTKPIK</sequence>
<evidence type="ECO:0000256" key="1">
    <source>
        <dbReference type="ARBA" id="ARBA00022723"/>
    </source>
</evidence>
<keyword evidence="1" id="KW-0479">Metal-binding</keyword>
<feature type="domain" description="FLYWCH-type" evidence="4">
    <location>
        <begin position="10"/>
        <end position="68"/>
    </location>
</feature>
<evidence type="ECO:0000259" key="4">
    <source>
        <dbReference type="Pfam" id="PF04500"/>
    </source>
</evidence>
<dbReference type="AlphaFoldDB" id="A0A2S2QUW6"/>
<evidence type="ECO:0000313" key="5">
    <source>
        <dbReference type="EMBL" id="MBY81453.1"/>
    </source>
</evidence>
<evidence type="ECO:0000256" key="3">
    <source>
        <dbReference type="ARBA" id="ARBA00022833"/>
    </source>
</evidence>
<reference evidence="5" key="1">
    <citation type="submission" date="2018-04" db="EMBL/GenBank/DDBJ databases">
        <title>Transcriptome assembly of Sipha flava.</title>
        <authorList>
            <person name="Scully E.D."/>
            <person name="Geib S.M."/>
            <person name="Palmer N.A."/>
            <person name="Koch K."/>
            <person name="Bradshaw J."/>
            <person name="Heng-Moss T."/>
            <person name="Sarath G."/>
        </authorList>
    </citation>
    <scope>NUCLEOTIDE SEQUENCE</scope>
</reference>
<gene>
    <name evidence="5" type="ORF">g.130193</name>
</gene>
<dbReference type="InterPro" id="IPR007588">
    <property type="entry name" value="Znf_FLYWCH"/>
</dbReference>
<keyword evidence="3" id="KW-0862">Zinc</keyword>
<name>A0A2S2QUW6_9HEMI</name>
<dbReference type="Gene3D" id="2.20.25.240">
    <property type="match status" value="1"/>
</dbReference>
<keyword evidence="2" id="KW-0863">Zinc-finger</keyword>
<dbReference type="EMBL" id="GGMS01012250">
    <property type="protein sequence ID" value="MBY81453.1"/>
    <property type="molecule type" value="Transcribed_RNA"/>
</dbReference>
<dbReference type="GO" id="GO:0008270">
    <property type="term" value="F:zinc ion binding"/>
    <property type="evidence" value="ECO:0007669"/>
    <property type="project" value="UniProtKB-KW"/>
</dbReference>
<accession>A0A2S2QUW6</accession>
<evidence type="ECO:0000256" key="2">
    <source>
        <dbReference type="ARBA" id="ARBA00022771"/>
    </source>
</evidence>